<organism evidence="5 6">
    <name type="scientific">Halosaccharopolyspora lacisalsi</name>
    <dbReference type="NCBI Taxonomy" id="1000566"/>
    <lineage>
        <taxon>Bacteria</taxon>
        <taxon>Bacillati</taxon>
        <taxon>Actinomycetota</taxon>
        <taxon>Actinomycetes</taxon>
        <taxon>Pseudonocardiales</taxon>
        <taxon>Pseudonocardiaceae</taxon>
        <taxon>Halosaccharopolyspora</taxon>
    </lineage>
</organism>
<dbReference type="RefSeq" id="WP_182545502.1">
    <property type="nucleotide sequence ID" value="NZ_JACGWZ010000005.1"/>
</dbReference>
<protein>
    <submittedName>
        <fullName evidence="5">2-polyprenyl-6-methoxyphenol hydroxylase-like FAD-dependent oxidoreductase</fullName>
    </submittedName>
</protein>
<dbReference type="InterPro" id="IPR002938">
    <property type="entry name" value="FAD-bd"/>
</dbReference>
<evidence type="ECO:0000256" key="1">
    <source>
        <dbReference type="ARBA" id="ARBA00023002"/>
    </source>
</evidence>
<evidence type="ECO:0000313" key="6">
    <source>
        <dbReference type="Proteomes" id="UP000569329"/>
    </source>
</evidence>
<dbReference type="Proteomes" id="UP000569329">
    <property type="component" value="Unassembled WGS sequence"/>
</dbReference>
<keyword evidence="6" id="KW-1185">Reference proteome</keyword>
<keyword evidence="1" id="KW-0560">Oxidoreductase</keyword>
<dbReference type="AlphaFoldDB" id="A0A839E157"/>
<evidence type="ECO:0000313" key="5">
    <source>
        <dbReference type="EMBL" id="MBA8826256.1"/>
    </source>
</evidence>
<sequence>MGRALVIGGGVAGTATAMVLQRAGWSPTVFESYSSGGDDAGAFLTLGPNGMLALDSFGASDRVVEAGFHLHTLEAFDAAGELRDSRTLSPARPHLSGYQCLHRSELYRALQAEAIDRGVTVERDKRLVDAQRCDDGVRAVFADGTSAVGELLVGADGLRSTVRTLIDGQAPAPRYVGVRVFYGYSSSTPPGAEVGVIRMIRGSSGAFGYTVSPRGDTWWFARLPEPESDRTGIAETPPQHWRAHLEAAFGPDRTPAADIVASTDDRLFATDARDIAALPRWRDDDMVVVGDAAHPASPASGQGASMALEDAVVLGKALRDTSGRAEALEVFERFRRPRAEANVSASAALDTGRPQDSGATRPAESADDLVRLLDWNEPLDT</sequence>
<feature type="region of interest" description="Disordered" evidence="3">
    <location>
        <begin position="341"/>
        <end position="381"/>
    </location>
</feature>
<proteinExistence type="predicted"/>
<dbReference type="EMBL" id="JACGWZ010000005">
    <property type="protein sequence ID" value="MBA8826256.1"/>
    <property type="molecule type" value="Genomic_DNA"/>
</dbReference>
<dbReference type="InterPro" id="IPR036188">
    <property type="entry name" value="FAD/NAD-bd_sf"/>
</dbReference>
<dbReference type="PANTHER" id="PTHR13789">
    <property type="entry name" value="MONOOXYGENASE"/>
    <property type="match status" value="1"/>
</dbReference>
<evidence type="ECO:0000256" key="2">
    <source>
        <dbReference type="ARBA" id="ARBA00023033"/>
    </source>
</evidence>
<dbReference type="InterPro" id="IPR050493">
    <property type="entry name" value="FAD-dep_Monooxygenase_BioMet"/>
</dbReference>
<keyword evidence="2" id="KW-0503">Monooxygenase</keyword>
<dbReference type="Pfam" id="PF01494">
    <property type="entry name" value="FAD_binding_3"/>
    <property type="match status" value="1"/>
</dbReference>
<comment type="caution">
    <text evidence="5">The sequence shown here is derived from an EMBL/GenBank/DDBJ whole genome shotgun (WGS) entry which is preliminary data.</text>
</comment>
<dbReference type="Gene3D" id="3.50.50.60">
    <property type="entry name" value="FAD/NAD(P)-binding domain"/>
    <property type="match status" value="1"/>
</dbReference>
<dbReference type="GO" id="GO:0071949">
    <property type="term" value="F:FAD binding"/>
    <property type="evidence" value="ECO:0007669"/>
    <property type="project" value="InterPro"/>
</dbReference>
<feature type="domain" description="FAD-binding" evidence="4">
    <location>
        <begin position="4"/>
        <end position="345"/>
    </location>
</feature>
<dbReference type="SUPFAM" id="SSF51905">
    <property type="entry name" value="FAD/NAD(P)-binding domain"/>
    <property type="match status" value="1"/>
</dbReference>
<dbReference type="PANTHER" id="PTHR13789:SF309">
    <property type="entry name" value="PUTATIVE (AFU_ORTHOLOGUE AFUA_6G14510)-RELATED"/>
    <property type="match status" value="1"/>
</dbReference>
<dbReference type="PRINTS" id="PR00420">
    <property type="entry name" value="RNGMNOXGNASE"/>
</dbReference>
<dbReference type="GO" id="GO:0004497">
    <property type="term" value="F:monooxygenase activity"/>
    <property type="evidence" value="ECO:0007669"/>
    <property type="project" value="UniProtKB-KW"/>
</dbReference>
<reference evidence="5 6" key="1">
    <citation type="submission" date="2020-07" db="EMBL/GenBank/DDBJ databases">
        <title>Sequencing the genomes of 1000 actinobacteria strains.</title>
        <authorList>
            <person name="Klenk H.-P."/>
        </authorList>
    </citation>
    <scope>NUCLEOTIDE SEQUENCE [LARGE SCALE GENOMIC DNA]</scope>
    <source>
        <strain evidence="5 6">DSM 45975</strain>
    </source>
</reference>
<evidence type="ECO:0000256" key="3">
    <source>
        <dbReference type="SAM" id="MobiDB-lite"/>
    </source>
</evidence>
<evidence type="ECO:0000259" key="4">
    <source>
        <dbReference type="Pfam" id="PF01494"/>
    </source>
</evidence>
<name>A0A839E157_9PSEU</name>
<gene>
    <name evidence="5" type="ORF">FHX42_003632</name>
</gene>
<accession>A0A839E157</accession>